<evidence type="ECO:0000256" key="2">
    <source>
        <dbReference type="SAM" id="Phobius"/>
    </source>
</evidence>
<evidence type="ECO:0000259" key="4">
    <source>
        <dbReference type="PROSITE" id="PS50109"/>
    </source>
</evidence>
<dbReference type="InterPro" id="IPR003594">
    <property type="entry name" value="HATPase_dom"/>
</dbReference>
<organism evidence="5 6">
    <name type="scientific">Halobacteriovorax vibrionivorans</name>
    <dbReference type="NCBI Taxonomy" id="2152716"/>
    <lineage>
        <taxon>Bacteria</taxon>
        <taxon>Pseudomonadati</taxon>
        <taxon>Bdellovibrionota</taxon>
        <taxon>Bacteriovoracia</taxon>
        <taxon>Bacteriovoracales</taxon>
        <taxon>Halobacteriovoraceae</taxon>
        <taxon>Halobacteriovorax</taxon>
    </lineage>
</organism>
<feature type="transmembrane region" description="Helical" evidence="2">
    <location>
        <begin position="308"/>
        <end position="325"/>
    </location>
</feature>
<name>A0ABY0IIN7_9BACT</name>
<keyword evidence="3" id="KW-0732">Signal</keyword>
<dbReference type="SMART" id="SM00387">
    <property type="entry name" value="HATPase_c"/>
    <property type="match status" value="1"/>
</dbReference>
<accession>A0ABY0IIN7</accession>
<dbReference type="InterPro" id="IPR011622">
    <property type="entry name" value="7TMR_DISM_rcpt_extracell_dom2"/>
</dbReference>
<feature type="transmembrane region" description="Helical" evidence="2">
    <location>
        <begin position="241"/>
        <end position="261"/>
    </location>
</feature>
<feature type="transmembrane region" description="Helical" evidence="2">
    <location>
        <begin position="363"/>
        <end position="384"/>
    </location>
</feature>
<feature type="chain" id="PRO_5047507400" description="Histidine kinase domain-containing protein" evidence="3">
    <location>
        <begin position="24"/>
        <end position="626"/>
    </location>
</feature>
<feature type="transmembrane region" description="Helical" evidence="2">
    <location>
        <begin position="337"/>
        <end position="357"/>
    </location>
</feature>
<comment type="caution">
    <text evidence="5">The sequence shown here is derived from an EMBL/GenBank/DDBJ whole genome shotgun (WGS) entry which is preliminary data.</text>
</comment>
<dbReference type="CDD" id="cd00075">
    <property type="entry name" value="HATPase"/>
    <property type="match status" value="1"/>
</dbReference>
<feature type="transmembrane region" description="Helical" evidence="2">
    <location>
        <begin position="273"/>
        <end position="296"/>
    </location>
</feature>
<dbReference type="PANTHER" id="PTHR43547:SF2">
    <property type="entry name" value="HYBRID SIGNAL TRANSDUCTION HISTIDINE KINASE C"/>
    <property type="match status" value="1"/>
</dbReference>
<keyword evidence="1" id="KW-0597">Phosphoprotein</keyword>
<gene>
    <name evidence="5" type="ORF">DAY19_00805</name>
</gene>
<feature type="signal peptide" evidence="3">
    <location>
        <begin position="1"/>
        <end position="23"/>
    </location>
</feature>
<feature type="transmembrane region" description="Helical" evidence="2">
    <location>
        <begin position="209"/>
        <end position="229"/>
    </location>
</feature>
<keyword evidence="2" id="KW-0472">Membrane</keyword>
<dbReference type="Gene3D" id="3.30.565.10">
    <property type="entry name" value="Histidine kinase-like ATPase, C-terminal domain"/>
    <property type="match status" value="1"/>
</dbReference>
<evidence type="ECO:0000313" key="5">
    <source>
        <dbReference type="EMBL" id="RZF22339.1"/>
    </source>
</evidence>
<dbReference type="InterPro" id="IPR011623">
    <property type="entry name" value="7TMR_DISM_rcpt_extracell_dom1"/>
</dbReference>
<dbReference type="EMBL" id="QDKL01000001">
    <property type="protein sequence ID" value="RZF22339.1"/>
    <property type="molecule type" value="Genomic_DNA"/>
</dbReference>
<keyword evidence="6" id="KW-1185">Reference proteome</keyword>
<dbReference type="InterPro" id="IPR036890">
    <property type="entry name" value="HATPase_C_sf"/>
</dbReference>
<evidence type="ECO:0000256" key="3">
    <source>
        <dbReference type="SAM" id="SignalP"/>
    </source>
</evidence>
<evidence type="ECO:0000256" key="1">
    <source>
        <dbReference type="ARBA" id="ARBA00022553"/>
    </source>
</evidence>
<evidence type="ECO:0000313" key="6">
    <source>
        <dbReference type="Proteomes" id="UP000443582"/>
    </source>
</evidence>
<dbReference type="RefSeq" id="WP_114705284.1">
    <property type="nucleotide sequence ID" value="NZ_QDKL01000001.1"/>
</dbReference>
<dbReference type="SUPFAM" id="SSF55874">
    <property type="entry name" value="ATPase domain of HSP90 chaperone/DNA topoisomerase II/histidine kinase"/>
    <property type="match status" value="1"/>
</dbReference>
<dbReference type="PROSITE" id="PS50109">
    <property type="entry name" value="HIS_KIN"/>
    <property type="match status" value="1"/>
</dbReference>
<dbReference type="Pfam" id="PF07695">
    <property type="entry name" value="7TMR-DISM_7TM"/>
    <property type="match status" value="1"/>
</dbReference>
<dbReference type="PANTHER" id="PTHR43547">
    <property type="entry name" value="TWO-COMPONENT HISTIDINE KINASE"/>
    <property type="match status" value="1"/>
</dbReference>
<keyword evidence="2" id="KW-1133">Transmembrane helix</keyword>
<keyword evidence="2" id="KW-0812">Transmembrane</keyword>
<protein>
    <recommendedName>
        <fullName evidence="4">Histidine kinase domain-containing protein</fullName>
    </recommendedName>
</protein>
<proteinExistence type="predicted"/>
<dbReference type="Pfam" id="PF07696">
    <property type="entry name" value="7TMR-DISMED2"/>
    <property type="match status" value="1"/>
</dbReference>
<dbReference type="Proteomes" id="UP000443582">
    <property type="component" value="Unassembled WGS sequence"/>
</dbReference>
<dbReference type="Pfam" id="PF02518">
    <property type="entry name" value="HATPase_c"/>
    <property type="match status" value="1"/>
</dbReference>
<feature type="transmembrane region" description="Helical" evidence="2">
    <location>
        <begin position="179"/>
        <end position="202"/>
    </location>
</feature>
<reference evidence="6" key="1">
    <citation type="journal article" date="2019" name="Int. J. Syst. Evol. Microbiol.">
        <title>Halobacteriovorax valvorus sp. nov., a novel prokaryotic predator isolated from coastal seawater of China.</title>
        <authorList>
            <person name="Chen M.-X."/>
        </authorList>
    </citation>
    <scope>NUCLEOTIDE SEQUENCE [LARGE SCALE GENOMIC DNA]</scope>
    <source>
        <strain evidence="6">BL9</strain>
    </source>
</reference>
<feature type="domain" description="Histidine kinase" evidence="4">
    <location>
        <begin position="412"/>
        <end position="625"/>
    </location>
</feature>
<sequence>MFFRYQKLIILFSFLMIVHSICAANDSIYEITNNTADLLKNDKVNITKAISIRRSSNKEFQNTDFHTNKANSFNIEYTKDYIWFKITLKNDSSSLFKGAVHFTSSFIDTSNLFLLNDGVLTKTQTWEESTFRLFNSFYVNIPSGEQKSYVVKLKSIHRLDSEVNLYSLNNFFKTEYAHIILNTLYFGIILSLLIYNFVLFFLVRETAYFIYSSFLFFVCLTVMTLTGYLQNILGLYLLKSILGVFSTSAAFFTFTFAYKLLDFEKINQKLFRCLKIISTIIWIICCTLISLNEVWIGTIPVGTVIDLYILYVCITVLGTTIFINFKNPSSESKVYLLSWLILYASAFAYFASSYGLIEYNFYTQHSILFGNVIETFVLSIALGLKINRIKKENEINKIKNLDQQKYIRLLRVLSHDIANSLFVISGYASRYLRRGHVDDKKAWPKIYSATNHIKDILDNVKSEQALINNKPEMKAFALKDLINNIETIFRPQCDRKNIKLKINQDNINQVIVSNLPILTHQIIGNVISNAIKFTPEGGFIKIDSKLKNDHLVIDIIDNGIGIKKEKIQKIKNHHDTGISIGTLGEKGSGFGYFIIRSYSELLNITFIIENQNPGTLVSFKIPIKEE</sequence>
<dbReference type="InterPro" id="IPR005467">
    <property type="entry name" value="His_kinase_dom"/>
</dbReference>
<dbReference type="Gene3D" id="2.60.40.2380">
    <property type="match status" value="1"/>
</dbReference>